<protein>
    <recommendedName>
        <fullName evidence="2">Antitoxin of toxin-antitoxin stability system</fullName>
    </recommendedName>
</protein>
<sequence length="158" mass="18376">MPEIIETTVYRLNELSNAAKDSARAWYCESATDVDWHEFVYEDFETICETLGVRLKTRPVRLYGGGTRQKPSIWFRGFWSQGDGACFEAFYSYEKDAPRKIRSHAPQDAELHRIADALQAIQRRNFYQLHAEASHRGHYATNTAWRSRWSATVRPGRT</sequence>
<name>A0A0F9QU96_9ZZZZ</name>
<reference evidence="1" key="1">
    <citation type="journal article" date="2015" name="Nature">
        <title>Complex archaea that bridge the gap between prokaryotes and eukaryotes.</title>
        <authorList>
            <person name="Spang A."/>
            <person name="Saw J.H."/>
            <person name="Jorgensen S.L."/>
            <person name="Zaremba-Niedzwiedzka K."/>
            <person name="Martijn J."/>
            <person name="Lind A.E."/>
            <person name="van Eijk R."/>
            <person name="Schleper C."/>
            <person name="Guy L."/>
            <person name="Ettema T.J."/>
        </authorList>
    </citation>
    <scope>NUCLEOTIDE SEQUENCE</scope>
</reference>
<evidence type="ECO:0000313" key="1">
    <source>
        <dbReference type="EMBL" id="KKN47860.1"/>
    </source>
</evidence>
<accession>A0A0F9QU96</accession>
<dbReference type="AlphaFoldDB" id="A0A0F9QU96"/>
<gene>
    <name evidence="1" type="ORF">LCGC14_0658730</name>
</gene>
<evidence type="ECO:0008006" key="2">
    <source>
        <dbReference type="Google" id="ProtNLM"/>
    </source>
</evidence>
<proteinExistence type="predicted"/>
<comment type="caution">
    <text evidence="1">The sequence shown here is derived from an EMBL/GenBank/DDBJ whole genome shotgun (WGS) entry which is preliminary data.</text>
</comment>
<dbReference type="EMBL" id="LAZR01001253">
    <property type="protein sequence ID" value="KKN47860.1"/>
    <property type="molecule type" value="Genomic_DNA"/>
</dbReference>
<organism evidence="1">
    <name type="scientific">marine sediment metagenome</name>
    <dbReference type="NCBI Taxonomy" id="412755"/>
    <lineage>
        <taxon>unclassified sequences</taxon>
        <taxon>metagenomes</taxon>
        <taxon>ecological metagenomes</taxon>
    </lineage>
</organism>